<dbReference type="Proteomes" id="UP000434101">
    <property type="component" value="Unassembled WGS sequence"/>
</dbReference>
<dbReference type="OrthoDB" id="182995at2157"/>
<dbReference type="EMBL" id="WUYX01000044">
    <property type="protein sequence ID" value="MXV63279.1"/>
    <property type="molecule type" value="Genomic_DNA"/>
</dbReference>
<accession>A0A6B0VRZ3</accession>
<gene>
    <name evidence="1" type="ORF">GS429_14630</name>
</gene>
<name>A0A6B0VRZ3_9EURY</name>
<dbReference type="SUPFAM" id="SSF46785">
    <property type="entry name" value="Winged helix' DNA-binding domain"/>
    <property type="match status" value="1"/>
</dbReference>
<comment type="caution">
    <text evidence="1">The sequence shown here is derived from an EMBL/GenBank/DDBJ whole genome shotgun (WGS) entry which is preliminary data.</text>
</comment>
<evidence type="ECO:0000313" key="2">
    <source>
        <dbReference type="Proteomes" id="UP000434101"/>
    </source>
</evidence>
<dbReference type="AlphaFoldDB" id="A0A6B0VRZ3"/>
<sequence>MIEQVRANNEISQLPTDLASPQGKLVYLYLEATGGATVDELGQVLTMKKIAILSVCNSLSSQGLIEKRDGEYVPRP</sequence>
<protein>
    <submittedName>
        <fullName evidence="1">MarR family transcriptional regulator</fullName>
    </submittedName>
</protein>
<evidence type="ECO:0000313" key="1">
    <source>
        <dbReference type="EMBL" id="MXV63279.1"/>
    </source>
</evidence>
<dbReference type="InterPro" id="IPR036390">
    <property type="entry name" value="WH_DNA-bd_sf"/>
</dbReference>
<organism evidence="1 2">
    <name type="scientific">Natronorubrum halalkaliphilum</name>
    <dbReference type="NCBI Taxonomy" id="2691917"/>
    <lineage>
        <taxon>Archaea</taxon>
        <taxon>Methanobacteriati</taxon>
        <taxon>Methanobacteriota</taxon>
        <taxon>Stenosarchaea group</taxon>
        <taxon>Halobacteria</taxon>
        <taxon>Halobacteriales</taxon>
        <taxon>Natrialbaceae</taxon>
        <taxon>Natronorubrum</taxon>
    </lineage>
</organism>
<keyword evidence="2" id="KW-1185">Reference proteome</keyword>
<reference evidence="1 2" key="1">
    <citation type="submission" date="2020-01" db="EMBL/GenBank/DDBJ databases">
        <title>Natronorubrum sp. JWXQ-INN 674 isolated from Inner Mongolia Autonomous Region of China.</title>
        <authorList>
            <person name="Xue Q."/>
        </authorList>
    </citation>
    <scope>NUCLEOTIDE SEQUENCE [LARGE SCALE GENOMIC DNA]</scope>
    <source>
        <strain evidence="1 2">JWXQ-INN-674</strain>
    </source>
</reference>
<dbReference type="RefSeq" id="WP_160066097.1">
    <property type="nucleotide sequence ID" value="NZ_WUYX01000044.1"/>
</dbReference>
<proteinExistence type="predicted"/>